<dbReference type="AlphaFoldDB" id="E9GIH0"/>
<proteinExistence type="predicted"/>
<protein>
    <submittedName>
        <fullName evidence="1">Uncharacterized protein</fullName>
    </submittedName>
</protein>
<gene>
    <name evidence="1" type="ORF">DAPPUDRAFT_318326</name>
</gene>
<evidence type="ECO:0000313" key="1">
    <source>
        <dbReference type="EMBL" id="EFX80767.1"/>
    </source>
</evidence>
<name>E9GIH0_DAPPU</name>
<dbReference type="KEGG" id="dpx:DAPPUDRAFT_318326"/>
<dbReference type="InParanoid" id="E9GIH0"/>
<keyword evidence="2" id="KW-1185">Reference proteome</keyword>
<organism evidence="1 2">
    <name type="scientific">Daphnia pulex</name>
    <name type="common">Water flea</name>
    <dbReference type="NCBI Taxonomy" id="6669"/>
    <lineage>
        <taxon>Eukaryota</taxon>
        <taxon>Metazoa</taxon>
        <taxon>Ecdysozoa</taxon>
        <taxon>Arthropoda</taxon>
        <taxon>Crustacea</taxon>
        <taxon>Branchiopoda</taxon>
        <taxon>Diplostraca</taxon>
        <taxon>Cladocera</taxon>
        <taxon>Anomopoda</taxon>
        <taxon>Daphniidae</taxon>
        <taxon>Daphnia</taxon>
    </lineage>
</organism>
<dbReference type="HOGENOM" id="CLU_2778425_0_0_1"/>
<reference evidence="1 2" key="1">
    <citation type="journal article" date="2011" name="Science">
        <title>The ecoresponsive genome of Daphnia pulex.</title>
        <authorList>
            <person name="Colbourne J.K."/>
            <person name="Pfrender M.E."/>
            <person name="Gilbert D."/>
            <person name="Thomas W.K."/>
            <person name="Tucker A."/>
            <person name="Oakley T.H."/>
            <person name="Tokishita S."/>
            <person name="Aerts A."/>
            <person name="Arnold G.J."/>
            <person name="Basu M.K."/>
            <person name="Bauer D.J."/>
            <person name="Caceres C.E."/>
            <person name="Carmel L."/>
            <person name="Casola C."/>
            <person name="Choi J.H."/>
            <person name="Detter J.C."/>
            <person name="Dong Q."/>
            <person name="Dusheyko S."/>
            <person name="Eads B.D."/>
            <person name="Frohlich T."/>
            <person name="Geiler-Samerotte K.A."/>
            <person name="Gerlach D."/>
            <person name="Hatcher P."/>
            <person name="Jogdeo S."/>
            <person name="Krijgsveld J."/>
            <person name="Kriventseva E.V."/>
            <person name="Kultz D."/>
            <person name="Laforsch C."/>
            <person name="Lindquist E."/>
            <person name="Lopez J."/>
            <person name="Manak J.R."/>
            <person name="Muller J."/>
            <person name="Pangilinan J."/>
            <person name="Patwardhan R.P."/>
            <person name="Pitluck S."/>
            <person name="Pritham E.J."/>
            <person name="Rechtsteiner A."/>
            <person name="Rho M."/>
            <person name="Rogozin I.B."/>
            <person name="Sakarya O."/>
            <person name="Salamov A."/>
            <person name="Schaack S."/>
            <person name="Shapiro H."/>
            <person name="Shiga Y."/>
            <person name="Skalitzky C."/>
            <person name="Smith Z."/>
            <person name="Souvorov A."/>
            <person name="Sung W."/>
            <person name="Tang Z."/>
            <person name="Tsuchiya D."/>
            <person name="Tu H."/>
            <person name="Vos H."/>
            <person name="Wang M."/>
            <person name="Wolf Y.I."/>
            <person name="Yamagata H."/>
            <person name="Yamada T."/>
            <person name="Ye Y."/>
            <person name="Shaw J.R."/>
            <person name="Andrews J."/>
            <person name="Crease T.J."/>
            <person name="Tang H."/>
            <person name="Lucas S.M."/>
            <person name="Robertson H.M."/>
            <person name="Bork P."/>
            <person name="Koonin E.V."/>
            <person name="Zdobnov E.M."/>
            <person name="Grigoriev I.V."/>
            <person name="Lynch M."/>
            <person name="Boore J.L."/>
        </authorList>
    </citation>
    <scope>NUCLEOTIDE SEQUENCE [LARGE SCALE GENOMIC DNA]</scope>
</reference>
<accession>E9GIH0</accession>
<dbReference type="EMBL" id="GL732546">
    <property type="protein sequence ID" value="EFX80767.1"/>
    <property type="molecule type" value="Genomic_DNA"/>
</dbReference>
<dbReference type="OrthoDB" id="7305308at2759"/>
<dbReference type="Proteomes" id="UP000000305">
    <property type="component" value="Unassembled WGS sequence"/>
</dbReference>
<sequence>MVFYSLYSTGSPNDRKLPLLKLDGYTLRKVVKQDCEAIHHLVQELANCLNMPDAPQISAKGMLVSYHKQ</sequence>
<evidence type="ECO:0000313" key="2">
    <source>
        <dbReference type="Proteomes" id="UP000000305"/>
    </source>
</evidence>